<comment type="caution">
    <text evidence="7">The sequence shown here is derived from an EMBL/GenBank/DDBJ whole genome shotgun (WGS) entry which is preliminary data.</text>
</comment>
<dbReference type="GO" id="GO:0005829">
    <property type="term" value="C:cytosol"/>
    <property type="evidence" value="ECO:0007669"/>
    <property type="project" value="TreeGrafter"/>
</dbReference>
<evidence type="ECO:0000256" key="4">
    <source>
        <dbReference type="ARBA" id="ARBA00023004"/>
    </source>
</evidence>
<dbReference type="InterPro" id="IPR051198">
    <property type="entry name" value="BchE-like"/>
</dbReference>
<organism evidence="7">
    <name type="scientific">marine sediment metagenome</name>
    <dbReference type="NCBI Taxonomy" id="412755"/>
    <lineage>
        <taxon>unclassified sequences</taxon>
        <taxon>metagenomes</taxon>
        <taxon>ecological metagenomes</taxon>
    </lineage>
</organism>
<dbReference type="AlphaFoldDB" id="X1B1E1"/>
<keyword evidence="2" id="KW-0949">S-adenosyl-L-methionine</keyword>
<evidence type="ECO:0000259" key="6">
    <source>
        <dbReference type="PROSITE" id="PS51918"/>
    </source>
</evidence>
<dbReference type="PROSITE" id="PS51918">
    <property type="entry name" value="RADICAL_SAM"/>
    <property type="match status" value="1"/>
</dbReference>
<dbReference type="GO" id="GO:0046872">
    <property type="term" value="F:metal ion binding"/>
    <property type="evidence" value="ECO:0007669"/>
    <property type="project" value="UniProtKB-KW"/>
</dbReference>
<dbReference type="GO" id="GO:0003824">
    <property type="term" value="F:catalytic activity"/>
    <property type="evidence" value="ECO:0007669"/>
    <property type="project" value="InterPro"/>
</dbReference>
<evidence type="ECO:0000313" key="7">
    <source>
        <dbReference type="EMBL" id="GAG88770.1"/>
    </source>
</evidence>
<feature type="domain" description="Radical SAM core" evidence="6">
    <location>
        <begin position="1"/>
        <end position="225"/>
    </location>
</feature>
<dbReference type="SUPFAM" id="SSF102114">
    <property type="entry name" value="Radical SAM enzymes"/>
    <property type="match status" value="1"/>
</dbReference>
<name>X1B1E1_9ZZZZ</name>
<dbReference type="Pfam" id="PF04055">
    <property type="entry name" value="Radical_SAM"/>
    <property type="match status" value="1"/>
</dbReference>
<dbReference type="InterPro" id="IPR023404">
    <property type="entry name" value="rSAM_horseshoe"/>
</dbReference>
<dbReference type="GO" id="GO:0051536">
    <property type="term" value="F:iron-sulfur cluster binding"/>
    <property type="evidence" value="ECO:0007669"/>
    <property type="project" value="UniProtKB-KW"/>
</dbReference>
<dbReference type="InterPro" id="IPR007197">
    <property type="entry name" value="rSAM"/>
</dbReference>
<dbReference type="PANTHER" id="PTHR43409">
    <property type="entry name" value="ANAEROBIC MAGNESIUM-PROTOPORPHYRIN IX MONOMETHYL ESTER CYCLASE-RELATED"/>
    <property type="match status" value="1"/>
</dbReference>
<sequence>LFCDPEGRMGKKFRPRSPENILKEIKILYNQYNIREICFYDDTFTVDRERIVQLCKELIKRNLDLIWECRTRVDCVDGELLKLMAQAGCYRIRFGVEAGNEKILKVLRKGITKEQARNAFRWSKKYGIETFAYFMLGSPEEDKITMKESIDFALELNVDYALFSPTLVFNKGSDLFKWAVSQGCIDPDYWNRFVRGEDLDPYPVLETPQLDRQTKLNYSRKAYRRFYLRPSFIFKKILDIKDPRKITKYSLIFFQIILRKFEG</sequence>
<evidence type="ECO:0000256" key="3">
    <source>
        <dbReference type="ARBA" id="ARBA00022723"/>
    </source>
</evidence>
<accession>X1B1E1</accession>
<comment type="cofactor">
    <cofactor evidence="1">
        <name>[4Fe-4S] cluster</name>
        <dbReference type="ChEBI" id="CHEBI:49883"/>
    </cofactor>
</comment>
<proteinExistence type="predicted"/>
<reference evidence="7" key="1">
    <citation type="journal article" date="2014" name="Front. Microbiol.">
        <title>High frequency of phylogenetically diverse reductive dehalogenase-homologous genes in deep subseafloor sedimentary metagenomes.</title>
        <authorList>
            <person name="Kawai M."/>
            <person name="Futagami T."/>
            <person name="Toyoda A."/>
            <person name="Takaki Y."/>
            <person name="Nishi S."/>
            <person name="Hori S."/>
            <person name="Arai W."/>
            <person name="Tsubouchi T."/>
            <person name="Morono Y."/>
            <person name="Uchiyama I."/>
            <person name="Ito T."/>
            <person name="Fujiyama A."/>
            <person name="Inagaki F."/>
            <person name="Takami H."/>
        </authorList>
    </citation>
    <scope>NUCLEOTIDE SEQUENCE</scope>
    <source>
        <strain evidence="7">Expedition CK06-06</strain>
    </source>
</reference>
<protein>
    <recommendedName>
        <fullName evidence="6">Radical SAM core domain-containing protein</fullName>
    </recommendedName>
</protein>
<evidence type="ECO:0000256" key="2">
    <source>
        <dbReference type="ARBA" id="ARBA00022691"/>
    </source>
</evidence>
<keyword evidence="3" id="KW-0479">Metal-binding</keyword>
<dbReference type="PANTHER" id="PTHR43409:SF16">
    <property type="entry name" value="SLR0320 PROTEIN"/>
    <property type="match status" value="1"/>
</dbReference>
<keyword evidence="5" id="KW-0411">Iron-sulfur</keyword>
<keyword evidence="4" id="KW-0408">Iron</keyword>
<dbReference type="Gene3D" id="3.80.30.20">
    <property type="entry name" value="tm_1862 like domain"/>
    <property type="match status" value="1"/>
</dbReference>
<gene>
    <name evidence="7" type="ORF">S01H4_22677</name>
</gene>
<dbReference type="SMART" id="SM00729">
    <property type="entry name" value="Elp3"/>
    <property type="match status" value="1"/>
</dbReference>
<evidence type="ECO:0000256" key="1">
    <source>
        <dbReference type="ARBA" id="ARBA00001966"/>
    </source>
</evidence>
<dbReference type="InterPro" id="IPR006638">
    <property type="entry name" value="Elp3/MiaA/NifB-like_rSAM"/>
</dbReference>
<dbReference type="InterPro" id="IPR058240">
    <property type="entry name" value="rSAM_sf"/>
</dbReference>
<feature type="non-terminal residue" evidence="7">
    <location>
        <position position="1"/>
    </location>
</feature>
<dbReference type="EMBL" id="BART01010428">
    <property type="protein sequence ID" value="GAG88770.1"/>
    <property type="molecule type" value="Genomic_DNA"/>
</dbReference>
<evidence type="ECO:0000256" key="5">
    <source>
        <dbReference type="ARBA" id="ARBA00023014"/>
    </source>
</evidence>